<feature type="non-terminal residue" evidence="2">
    <location>
        <position position="1"/>
    </location>
</feature>
<dbReference type="Pfam" id="PF12697">
    <property type="entry name" value="Abhydrolase_6"/>
    <property type="match status" value="1"/>
</dbReference>
<feature type="domain" description="AB hydrolase-1" evidence="1">
    <location>
        <begin position="35"/>
        <end position="313"/>
    </location>
</feature>
<sequence length="324" mass="34919">MAATQALSLIELVHKPGASLSYTFIPAKSSAQGLIVFINGLMAPAASWNAAISLLTARDSYPAMLTYDRYGQGASTDRDPVDAKAADPKHGHDCMEAVKDLHHLIIQINEDKDLKLNVSGTGSGPGAFLVCNSIGGALSRLYAHTYPGTVSAILFLDSVIANTDFVSVYPDPDAPDFAERYLSLPEGVTEDGLRAARQKVRMIFHPDNGSAEGLSRKNLKDMLPDADKPVLVGTGRKGPWITVVGHGFEAFAQEGLKGLGIPPPVTMNYANKHWHEYNQGLAKLTTLERSKGPIQAEKCGHFIQKDDPEFTAREIVELLAKING</sequence>
<dbReference type="OrthoDB" id="3466836at2759"/>
<evidence type="ECO:0000313" key="2">
    <source>
        <dbReference type="EMBL" id="RFU24702.1"/>
    </source>
</evidence>
<dbReference type="AlphaFoldDB" id="A0A3E2GUJ6"/>
<dbReference type="PANTHER" id="PTHR43798">
    <property type="entry name" value="MONOACYLGLYCEROL LIPASE"/>
    <property type="match status" value="1"/>
</dbReference>
<dbReference type="Proteomes" id="UP000258309">
    <property type="component" value="Unassembled WGS sequence"/>
</dbReference>
<accession>A0A3E2GUJ6</accession>
<reference evidence="2 3" key="1">
    <citation type="submission" date="2018-05" db="EMBL/GenBank/DDBJ databases">
        <title>Draft genome sequence of Scytalidium lignicola DSM 105466, a ubiquitous saprotrophic fungus.</title>
        <authorList>
            <person name="Buettner E."/>
            <person name="Gebauer A.M."/>
            <person name="Hofrichter M."/>
            <person name="Liers C."/>
            <person name="Kellner H."/>
        </authorList>
    </citation>
    <scope>NUCLEOTIDE SEQUENCE [LARGE SCALE GENOMIC DNA]</scope>
    <source>
        <strain evidence="2 3">DSM 105466</strain>
    </source>
</reference>
<dbReference type="EMBL" id="NCSJ02000412">
    <property type="protein sequence ID" value="RFU24702.1"/>
    <property type="molecule type" value="Genomic_DNA"/>
</dbReference>
<proteinExistence type="predicted"/>
<dbReference type="PANTHER" id="PTHR43798:SF33">
    <property type="entry name" value="HYDROLASE, PUTATIVE (AFU_ORTHOLOGUE AFUA_2G14860)-RELATED"/>
    <property type="match status" value="1"/>
</dbReference>
<dbReference type="OMA" id="HDWETFA"/>
<evidence type="ECO:0000259" key="1">
    <source>
        <dbReference type="Pfam" id="PF12697"/>
    </source>
</evidence>
<gene>
    <name evidence="2" type="ORF">B7463_g11639</name>
</gene>
<dbReference type="Gene3D" id="3.40.50.1820">
    <property type="entry name" value="alpha/beta hydrolase"/>
    <property type="match status" value="1"/>
</dbReference>
<dbReference type="InterPro" id="IPR000073">
    <property type="entry name" value="AB_hydrolase_1"/>
</dbReference>
<feature type="non-terminal residue" evidence="2">
    <location>
        <position position="324"/>
    </location>
</feature>
<dbReference type="GO" id="GO:0046464">
    <property type="term" value="P:acylglycerol catabolic process"/>
    <property type="evidence" value="ECO:0007669"/>
    <property type="project" value="TreeGrafter"/>
</dbReference>
<organism evidence="2 3">
    <name type="scientific">Scytalidium lignicola</name>
    <name type="common">Hyphomycete</name>
    <dbReference type="NCBI Taxonomy" id="5539"/>
    <lineage>
        <taxon>Eukaryota</taxon>
        <taxon>Fungi</taxon>
        <taxon>Dikarya</taxon>
        <taxon>Ascomycota</taxon>
        <taxon>Pezizomycotina</taxon>
        <taxon>Leotiomycetes</taxon>
        <taxon>Leotiomycetes incertae sedis</taxon>
        <taxon>Scytalidium</taxon>
    </lineage>
</organism>
<protein>
    <recommendedName>
        <fullName evidence="1">AB hydrolase-1 domain-containing protein</fullName>
    </recommendedName>
</protein>
<dbReference type="InterPro" id="IPR050266">
    <property type="entry name" value="AB_hydrolase_sf"/>
</dbReference>
<dbReference type="GO" id="GO:0047372">
    <property type="term" value="F:monoacylglycerol lipase activity"/>
    <property type="evidence" value="ECO:0007669"/>
    <property type="project" value="TreeGrafter"/>
</dbReference>
<keyword evidence="3" id="KW-1185">Reference proteome</keyword>
<comment type="caution">
    <text evidence="2">The sequence shown here is derived from an EMBL/GenBank/DDBJ whole genome shotgun (WGS) entry which is preliminary data.</text>
</comment>
<dbReference type="GO" id="GO:0016020">
    <property type="term" value="C:membrane"/>
    <property type="evidence" value="ECO:0007669"/>
    <property type="project" value="TreeGrafter"/>
</dbReference>
<evidence type="ECO:0000313" key="3">
    <source>
        <dbReference type="Proteomes" id="UP000258309"/>
    </source>
</evidence>
<name>A0A3E2GUJ6_SCYLI</name>
<dbReference type="InterPro" id="IPR029058">
    <property type="entry name" value="AB_hydrolase_fold"/>
</dbReference>
<dbReference type="SUPFAM" id="SSF53474">
    <property type="entry name" value="alpha/beta-Hydrolases"/>
    <property type="match status" value="1"/>
</dbReference>